<dbReference type="Pfam" id="PF08455">
    <property type="entry name" value="SNF2_assoc"/>
    <property type="match status" value="1"/>
</dbReference>
<proteinExistence type="predicted"/>
<evidence type="ECO:0000259" key="5">
    <source>
        <dbReference type="PROSITE" id="PS51194"/>
    </source>
</evidence>
<protein>
    <submittedName>
        <fullName evidence="6">Superfamily II DNA or RNA helicase, SNF2 family</fullName>
    </submittedName>
</protein>
<dbReference type="SMART" id="SM00490">
    <property type="entry name" value="HELICc"/>
    <property type="match status" value="1"/>
</dbReference>
<dbReference type="InterPro" id="IPR014001">
    <property type="entry name" value="Helicase_ATP-bd"/>
</dbReference>
<dbReference type="FunFam" id="3.40.50.300:FF:000533">
    <property type="entry name" value="Helicase, Snf2 family"/>
    <property type="match status" value="1"/>
</dbReference>
<dbReference type="GO" id="GO:0008270">
    <property type="term" value="F:zinc ion binding"/>
    <property type="evidence" value="ECO:0007669"/>
    <property type="project" value="UniProtKB-KW"/>
</dbReference>
<dbReference type="AlphaFoldDB" id="A0A1G8ZUP3"/>
<dbReference type="InterPro" id="IPR013663">
    <property type="entry name" value="Helicase_SWF/SNF/SWI_bac"/>
</dbReference>
<dbReference type="Gene3D" id="3.40.50.10810">
    <property type="entry name" value="Tandem AAA-ATPase domain"/>
    <property type="match status" value="1"/>
</dbReference>
<dbReference type="GO" id="GO:0016787">
    <property type="term" value="F:hydrolase activity"/>
    <property type="evidence" value="ECO:0007669"/>
    <property type="project" value="UniProtKB-KW"/>
</dbReference>
<dbReference type="GO" id="GO:0005524">
    <property type="term" value="F:ATP binding"/>
    <property type="evidence" value="ECO:0007669"/>
    <property type="project" value="InterPro"/>
</dbReference>
<dbReference type="FunFam" id="3.40.50.10810:FF:000054">
    <property type="entry name" value="Helicase, Snf2 family"/>
    <property type="match status" value="1"/>
</dbReference>
<dbReference type="PANTHER" id="PTHR10799">
    <property type="entry name" value="SNF2/RAD54 HELICASE FAMILY"/>
    <property type="match status" value="1"/>
</dbReference>
<dbReference type="Pfam" id="PF00271">
    <property type="entry name" value="Helicase_C"/>
    <property type="match status" value="1"/>
</dbReference>
<keyword evidence="1" id="KW-0378">Hydrolase</keyword>
<dbReference type="InterPro" id="IPR001650">
    <property type="entry name" value="Helicase_C-like"/>
</dbReference>
<keyword evidence="6" id="KW-0067">ATP-binding</keyword>
<dbReference type="CDD" id="cd18793">
    <property type="entry name" value="SF2_C_SNF"/>
    <property type="match status" value="1"/>
</dbReference>
<feature type="domain" description="Helicase ATP-binding" evidence="4">
    <location>
        <begin position="627"/>
        <end position="788"/>
    </location>
</feature>
<dbReference type="Pfam" id="PF00176">
    <property type="entry name" value="SNF2-rel_dom"/>
    <property type="match status" value="1"/>
</dbReference>
<dbReference type="PROSITE" id="PS51194">
    <property type="entry name" value="HELICASE_CTER"/>
    <property type="match status" value="1"/>
</dbReference>
<dbReference type="Gene3D" id="3.40.50.300">
    <property type="entry name" value="P-loop containing nucleotide triphosphate hydrolases"/>
    <property type="match status" value="1"/>
</dbReference>
<dbReference type="InterPro" id="IPR000330">
    <property type="entry name" value="SNF2_N"/>
</dbReference>
<dbReference type="PROSITE" id="PS51192">
    <property type="entry name" value="HELICASE_ATP_BIND_1"/>
    <property type="match status" value="1"/>
</dbReference>
<keyword evidence="7" id="KW-1185">Reference proteome</keyword>
<dbReference type="EMBL" id="FNFP01000001">
    <property type="protein sequence ID" value="SDK18849.1"/>
    <property type="molecule type" value="Genomic_DNA"/>
</dbReference>
<keyword evidence="6" id="KW-0347">Helicase</keyword>
<dbReference type="RefSeq" id="WP_090551034.1">
    <property type="nucleotide sequence ID" value="NZ_FNFP01000001.1"/>
</dbReference>
<gene>
    <name evidence="6" type="ORF">SAMN05660472_00974</name>
</gene>
<evidence type="ECO:0000259" key="3">
    <source>
        <dbReference type="PROSITE" id="PS50966"/>
    </source>
</evidence>
<feature type="domain" description="SWIM-type" evidence="3">
    <location>
        <begin position="55"/>
        <end position="93"/>
    </location>
</feature>
<evidence type="ECO:0000313" key="7">
    <source>
        <dbReference type="Proteomes" id="UP000198718"/>
    </source>
</evidence>
<dbReference type="CDD" id="cd18012">
    <property type="entry name" value="DEXQc_arch_SWI2_SNF2"/>
    <property type="match status" value="1"/>
</dbReference>
<feature type="domain" description="Helicase C-terminal" evidence="5">
    <location>
        <begin position="913"/>
        <end position="1067"/>
    </location>
</feature>
<evidence type="ECO:0000259" key="4">
    <source>
        <dbReference type="PROSITE" id="PS51192"/>
    </source>
</evidence>
<dbReference type="InterPro" id="IPR049730">
    <property type="entry name" value="SNF2/RAD54-like_C"/>
</dbReference>
<dbReference type="SUPFAM" id="SSF52540">
    <property type="entry name" value="P-loop containing nucleoside triphosphate hydrolases"/>
    <property type="match status" value="2"/>
</dbReference>
<dbReference type="InterPro" id="IPR038718">
    <property type="entry name" value="SNF2-like_sf"/>
</dbReference>
<keyword evidence="2" id="KW-0862">Zinc</keyword>
<dbReference type="SMART" id="SM00487">
    <property type="entry name" value="DEXDc"/>
    <property type="match status" value="1"/>
</dbReference>
<dbReference type="PROSITE" id="PS50966">
    <property type="entry name" value="ZF_SWIM"/>
    <property type="match status" value="1"/>
</dbReference>
<dbReference type="Pfam" id="PF04434">
    <property type="entry name" value="SWIM"/>
    <property type="match status" value="1"/>
</dbReference>
<dbReference type="Proteomes" id="UP000198718">
    <property type="component" value="Unassembled WGS sequence"/>
</dbReference>
<keyword evidence="2" id="KW-0863">Zinc-finger</keyword>
<dbReference type="OrthoDB" id="9760715at2"/>
<keyword evidence="6" id="KW-0547">Nucleotide-binding</keyword>
<name>A0A1G8ZUP3_9FIRM</name>
<evidence type="ECO:0000256" key="2">
    <source>
        <dbReference type="PROSITE-ProRule" id="PRU00325"/>
    </source>
</evidence>
<dbReference type="InterPro" id="IPR007527">
    <property type="entry name" value="Znf_SWIM"/>
</dbReference>
<keyword evidence="2" id="KW-0479">Metal-binding</keyword>
<evidence type="ECO:0000313" key="6">
    <source>
        <dbReference type="EMBL" id="SDK18849.1"/>
    </source>
</evidence>
<evidence type="ECO:0000256" key="1">
    <source>
        <dbReference type="ARBA" id="ARBA00022801"/>
    </source>
</evidence>
<organism evidence="6 7">
    <name type="scientific">Natronincola ferrireducens</name>
    <dbReference type="NCBI Taxonomy" id="393762"/>
    <lineage>
        <taxon>Bacteria</taxon>
        <taxon>Bacillati</taxon>
        <taxon>Bacillota</taxon>
        <taxon>Clostridia</taxon>
        <taxon>Peptostreptococcales</taxon>
        <taxon>Natronincolaceae</taxon>
        <taxon>Natronincola</taxon>
    </lineage>
</organism>
<dbReference type="GO" id="GO:0004386">
    <property type="term" value="F:helicase activity"/>
    <property type="evidence" value="ECO:0007669"/>
    <property type="project" value="UniProtKB-KW"/>
</dbReference>
<sequence length="1079" mass="126203">MFQIDQNLLIDIVEEPKTLHRGVEYFTNDRVKSLRFYKDTMTFVANVKGAYLYEVEVDFDFQGKFMDANCTCPAYGEYWGYCKHIVAVLLKIKEKDRLGNFQVKHREENQAKVILEYFRIQQDKHRVPLQMEVTYEVEGASYITLRIGEDRLYVVRSMKEFIEKIHRNEKISFGKNFIFDPLIHRFRKRDEKIIELIEELYEHEKTLERNFYYKKRESLFKGKRVELTDKALKRFLGLLQSQAPTSEEGIKVKIFNNEYNNIKIYEGQIPLSFHLDQQEENMFFKMEYEGPLIPLVKDGEYFFTKDGICRIGEEIRRDLLPFYQMLGDNPSSKIPIDKEEQEAFLSEVYPVIKGLGRVETNKKLDERINTAPLKIEVYFDRSDNKITADVRFLYGTTTIYPFNPNEGEKEKSNRVVLRDIQGERRALSFFENRDFKVKNNKIYLDNEDSIYALVYEDLEELQKLGEVYYSEDFKAIEIKRVSSFQGAFRLNLEENLLEFHFDIEDVEEDELREVFKSLRQKKKYYRLKNGSFIPLEEKALMDIGELMDRLDIVEKDFHNKAIKIPKSKALYIDDIINEKGLDFVKRHKDFKRFVENVKEYQEVQYPLPETLKGILRNYQLQGFQWLKSLSQYGLGGILADDMGLGKTLQVLTYLVSEGEEKGGAPSLVIAPTSLVYNWVAEIEKFTPQLKAIAIVGSKSERVEKIEALHGYDVVVTSYPLMRRDGELYEQYSFRCCILDEAQHIKNPFSQNAKAVKDIKAEYYFALTGTPIENSLTELWSIFDFVMPGYLSSHHRFKNRFEKPIVGENDKAALRDLGRMIRPFILRRMKKDVLLDLPEKIESKIIGDLTTEQKKLYVAYLKKIKGELQEEIKENGFEKSQIKILAALTRLRQICCHPALFMEDYRGGSGKLEILQEIIEDTLKGGHRMLLFSQFTSMLKIIRPVLEELGIDYHYLDGATPMEERGYLVKSFNEGKGKIFLISLKAGGTGLNLTGADTVIHFDPWWNPAIEDQASDRAYRMGQKNKVHVMKLITKGTIEEKIFKLQEKKKEMINAVIQPGETLLNKMSQKELMELFEISV</sequence>
<accession>A0A1G8ZUP3</accession>
<dbReference type="InterPro" id="IPR027417">
    <property type="entry name" value="P-loop_NTPase"/>
</dbReference>
<reference evidence="6 7" key="1">
    <citation type="submission" date="2016-10" db="EMBL/GenBank/DDBJ databases">
        <authorList>
            <person name="de Groot N.N."/>
        </authorList>
    </citation>
    <scope>NUCLEOTIDE SEQUENCE [LARGE SCALE GENOMIC DNA]</scope>
    <source>
        <strain evidence="6 7">DSM 18346</strain>
    </source>
</reference>
<dbReference type="STRING" id="393762.SAMN05660472_00974"/>